<proteinExistence type="predicted"/>
<organism evidence="1 2">
    <name type="scientific">Kutzneria buriramensis</name>
    <dbReference type="NCBI Taxonomy" id="1045776"/>
    <lineage>
        <taxon>Bacteria</taxon>
        <taxon>Bacillati</taxon>
        <taxon>Actinomycetota</taxon>
        <taxon>Actinomycetes</taxon>
        <taxon>Pseudonocardiales</taxon>
        <taxon>Pseudonocardiaceae</taxon>
        <taxon>Kutzneria</taxon>
    </lineage>
</organism>
<dbReference type="AlphaFoldDB" id="A0A3E0GUL5"/>
<accession>A0A3E0GUL5</accession>
<protein>
    <submittedName>
        <fullName evidence="1">Uncharacterized protein</fullName>
    </submittedName>
</protein>
<dbReference type="Proteomes" id="UP000256269">
    <property type="component" value="Unassembled WGS sequence"/>
</dbReference>
<gene>
    <name evidence="1" type="ORF">BCF44_12623</name>
</gene>
<sequence length="119" mass="12674">MFFGYSAAELDDVVVVYNFADMNTVELAAIRQACLDGAPRPLELRNLVTPVSCVTSIGVDKMAQIAVAADQRAAARFAQTDRQWAAMQATIGLFHGSDSLVDLCGAEPVSVDALINVRG</sequence>
<evidence type="ECO:0000313" key="1">
    <source>
        <dbReference type="EMBL" id="REH28581.1"/>
    </source>
</evidence>
<keyword evidence="2" id="KW-1185">Reference proteome</keyword>
<name>A0A3E0GUL5_9PSEU</name>
<evidence type="ECO:0000313" key="2">
    <source>
        <dbReference type="Proteomes" id="UP000256269"/>
    </source>
</evidence>
<comment type="caution">
    <text evidence="1">The sequence shown here is derived from an EMBL/GenBank/DDBJ whole genome shotgun (WGS) entry which is preliminary data.</text>
</comment>
<dbReference type="EMBL" id="QUNO01000026">
    <property type="protein sequence ID" value="REH28581.1"/>
    <property type="molecule type" value="Genomic_DNA"/>
</dbReference>
<reference evidence="1 2" key="1">
    <citation type="submission" date="2018-08" db="EMBL/GenBank/DDBJ databases">
        <title>Genomic Encyclopedia of Archaeal and Bacterial Type Strains, Phase II (KMG-II): from individual species to whole genera.</title>
        <authorList>
            <person name="Goeker M."/>
        </authorList>
    </citation>
    <scope>NUCLEOTIDE SEQUENCE [LARGE SCALE GENOMIC DNA]</scope>
    <source>
        <strain evidence="1 2">DSM 45791</strain>
    </source>
</reference>